<feature type="domain" description="Cation efflux protein cytoplasmic" evidence="9">
    <location>
        <begin position="227"/>
        <end position="303"/>
    </location>
</feature>
<organism evidence="10 11">
    <name type="scientific">Candidatus Scybalomonas excrementavium</name>
    <dbReference type="NCBI Taxonomy" id="2840943"/>
    <lineage>
        <taxon>Bacteria</taxon>
        <taxon>Bacillati</taxon>
        <taxon>Bacillota</taxon>
        <taxon>Clostridia</taxon>
        <taxon>Lachnospirales</taxon>
        <taxon>Lachnospiraceae</taxon>
        <taxon>Lachnospiraceae incertae sedis</taxon>
        <taxon>Candidatus Scybalomonas</taxon>
    </lineage>
</organism>
<comment type="caution">
    <text evidence="10">The sequence shown here is derived from an EMBL/GenBank/DDBJ whole genome shotgun (WGS) entry which is preliminary data.</text>
</comment>
<protein>
    <submittedName>
        <fullName evidence="10">Cation transporter</fullName>
    </submittedName>
</protein>
<dbReference type="Pfam" id="PF16916">
    <property type="entry name" value="ZT_dimer"/>
    <property type="match status" value="1"/>
</dbReference>
<dbReference type="InterPro" id="IPR027470">
    <property type="entry name" value="Cation_efflux_CTD"/>
</dbReference>
<reference evidence="10" key="1">
    <citation type="submission" date="2020-10" db="EMBL/GenBank/DDBJ databases">
        <authorList>
            <person name="Gilroy R."/>
        </authorList>
    </citation>
    <scope>NUCLEOTIDE SEQUENCE</scope>
    <source>
        <strain evidence="10">E3-2379</strain>
    </source>
</reference>
<evidence type="ECO:0000256" key="3">
    <source>
        <dbReference type="ARBA" id="ARBA00022448"/>
    </source>
</evidence>
<feature type="transmembrane region" description="Helical" evidence="7">
    <location>
        <begin position="49"/>
        <end position="77"/>
    </location>
</feature>
<dbReference type="Gene3D" id="3.30.70.1350">
    <property type="entry name" value="Cation efflux protein, cytoplasmic domain"/>
    <property type="match status" value="1"/>
</dbReference>
<evidence type="ECO:0000256" key="2">
    <source>
        <dbReference type="ARBA" id="ARBA00008114"/>
    </source>
</evidence>
<dbReference type="EMBL" id="JADIML010000036">
    <property type="protein sequence ID" value="MBO8462547.1"/>
    <property type="molecule type" value="Genomic_DNA"/>
</dbReference>
<dbReference type="NCBIfam" id="TIGR01297">
    <property type="entry name" value="CDF"/>
    <property type="match status" value="1"/>
</dbReference>
<dbReference type="PANTHER" id="PTHR43840">
    <property type="entry name" value="MITOCHONDRIAL METAL TRANSPORTER 1-RELATED"/>
    <property type="match status" value="1"/>
</dbReference>
<dbReference type="PANTHER" id="PTHR43840:SF15">
    <property type="entry name" value="MITOCHONDRIAL METAL TRANSPORTER 1-RELATED"/>
    <property type="match status" value="1"/>
</dbReference>
<reference evidence="10" key="2">
    <citation type="journal article" date="2021" name="PeerJ">
        <title>Extensive microbial diversity within the chicken gut microbiome revealed by metagenomics and culture.</title>
        <authorList>
            <person name="Gilroy R."/>
            <person name="Ravi A."/>
            <person name="Getino M."/>
            <person name="Pursley I."/>
            <person name="Horton D.L."/>
            <person name="Alikhan N.F."/>
            <person name="Baker D."/>
            <person name="Gharbi K."/>
            <person name="Hall N."/>
            <person name="Watson M."/>
            <person name="Adriaenssens E.M."/>
            <person name="Foster-Nyarko E."/>
            <person name="Jarju S."/>
            <person name="Secka A."/>
            <person name="Antonio M."/>
            <person name="Oren A."/>
            <person name="Chaudhuri R.R."/>
            <person name="La Ragione R."/>
            <person name="Hildebrand F."/>
            <person name="Pallen M.J."/>
        </authorList>
    </citation>
    <scope>NUCLEOTIDE SEQUENCE</scope>
    <source>
        <strain evidence="10">E3-2379</strain>
    </source>
</reference>
<feature type="transmembrane region" description="Helical" evidence="7">
    <location>
        <begin position="97"/>
        <end position="116"/>
    </location>
</feature>
<dbReference type="SUPFAM" id="SSF161111">
    <property type="entry name" value="Cation efflux protein transmembrane domain-like"/>
    <property type="match status" value="1"/>
</dbReference>
<dbReference type="InterPro" id="IPR036837">
    <property type="entry name" value="Cation_efflux_CTD_sf"/>
</dbReference>
<dbReference type="SUPFAM" id="SSF160240">
    <property type="entry name" value="Cation efflux protein cytoplasmic domain-like"/>
    <property type="match status" value="1"/>
</dbReference>
<evidence type="ECO:0000313" key="11">
    <source>
        <dbReference type="Proteomes" id="UP000823618"/>
    </source>
</evidence>
<evidence type="ECO:0000256" key="7">
    <source>
        <dbReference type="SAM" id="Phobius"/>
    </source>
</evidence>
<evidence type="ECO:0000256" key="1">
    <source>
        <dbReference type="ARBA" id="ARBA00004141"/>
    </source>
</evidence>
<evidence type="ECO:0000256" key="6">
    <source>
        <dbReference type="ARBA" id="ARBA00023136"/>
    </source>
</evidence>
<proteinExistence type="inferred from homology"/>
<feature type="transmembrane region" description="Helical" evidence="7">
    <location>
        <begin position="197"/>
        <end position="215"/>
    </location>
</feature>
<keyword evidence="5 7" id="KW-1133">Transmembrane helix</keyword>
<evidence type="ECO:0000259" key="9">
    <source>
        <dbReference type="Pfam" id="PF16916"/>
    </source>
</evidence>
<keyword evidence="4 7" id="KW-0812">Transmembrane</keyword>
<evidence type="ECO:0000256" key="4">
    <source>
        <dbReference type="ARBA" id="ARBA00022692"/>
    </source>
</evidence>
<keyword evidence="6 7" id="KW-0472">Membrane</keyword>
<comment type="similarity">
    <text evidence="2">Belongs to the cation diffusion facilitator (CDF) transporter (TC 2.A.4) family.</text>
</comment>
<dbReference type="Proteomes" id="UP000823618">
    <property type="component" value="Unassembled WGS sequence"/>
</dbReference>
<dbReference type="FunFam" id="1.20.1510.10:FF:000006">
    <property type="entry name" value="Divalent cation efflux transporter"/>
    <property type="match status" value="1"/>
</dbReference>
<dbReference type="InterPro" id="IPR050291">
    <property type="entry name" value="CDF_Transporter"/>
</dbReference>
<gene>
    <name evidence="10" type="ORF">IAC13_01295</name>
</gene>
<dbReference type="GO" id="GO:0008324">
    <property type="term" value="F:monoatomic cation transmembrane transporter activity"/>
    <property type="evidence" value="ECO:0007669"/>
    <property type="project" value="InterPro"/>
</dbReference>
<dbReference type="AlphaFoldDB" id="A0A9D9HY93"/>
<feature type="transmembrane region" description="Helical" evidence="7">
    <location>
        <begin position="172"/>
        <end position="191"/>
    </location>
</feature>
<dbReference type="Pfam" id="PF01545">
    <property type="entry name" value="Cation_efflux"/>
    <property type="match status" value="1"/>
</dbReference>
<dbReference type="GO" id="GO:0016020">
    <property type="term" value="C:membrane"/>
    <property type="evidence" value="ECO:0007669"/>
    <property type="project" value="UniProtKB-SubCell"/>
</dbReference>
<dbReference type="InterPro" id="IPR002524">
    <property type="entry name" value="Cation_efflux"/>
</dbReference>
<evidence type="ECO:0000313" key="10">
    <source>
        <dbReference type="EMBL" id="MBO8462547.1"/>
    </source>
</evidence>
<dbReference type="InterPro" id="IPR058533">
    <property type="entry name" value="Cation_efflux_TM"/>
</dbReference>
<feature type="transmembrane region" description="Helical" evidence="7">
    <location>
        <begin position="128"/>
        <end position="151"/>
    </location>
</feature>
<evidence type="ECO:0000259" key="8">
    <source>
        <dbReference type="Pfam" id="PF01545"/>
    </source>
</evidence>
<dbReference type="InterPro" id="IPR027469">
    <property type="entry name" value="Cation_efflux_TMD_sf"/>
</dbReference>
<keyword evidence="3" id="KW-0813">Transport</keyword>
<accession>A0A9D9HY93</accession>
<name>A0A9D9HY93_9FIRM</name>
<dbReference type="Gene3D" id="1.20.1510.10">
    <property type="entry name" value="Cation efflux protein transmembrane domain"/>
    <property type="match status" value="1"/>
</dbReference>
<comment type="subcellular location">
    <subcellularLocation>
        <location evidence="1">Membrane</location>
        <topology evidence="1">Multi-pass membrane protein</topology>
    </subcellularLocation>
</comment>
<evidence type="ECO:0000256" key="5">
    <source>
        <dbReference type="ARBA" id="ARBA00022989"/>
    </source>
</evidence>
<feature type="domain" description="Cation efflux protein transmembrane" evidence="8">
    <location>
        <begin position="31"/>
        <end position="223"/>
    </location>
</feature>
<sequence length="389" mass="43206">MIQLLVKWFIKDYENIKDKKVRQAYGMLGGILGIACNVCLFLAKLLAGILTGAISIIADAFNNLSDALSSIVTLIGFKMAGKPADKEHPFGHGRVEYLAGLFISATILLVGWQLGVSSVQKILHPEELTYSIVSACILVASILVKFWMASYNRFLGNKIQSATMKATAMDSLSDCIATTAVLVSMGIGYMTSWNVDGIAGLLVSIFIFVAGINAMKDTIQPLLGQAPDPEFVKKIEEIVLSYDMVIGIHDLVVHDYGPGRIMASLHAEIPYDMDIMKAHDMIDTIEMDIKKEFHCEITIHMDPVVNNDETTNSMKQMIVKIVKDVEKELTIHDFRMTTGPLRTNLIFDVVVPYDCKKTALEIKKEIEERVEALEGNYYARVQIDQGYLE</sequence>
<feature type="transmembrane region" description="Helical" evidence="7">
    <location>
        <begin position="24"/>
        <end position="43"/>
    </location>
</feature>